<proteinExistence type="predicted"/>
<dbReference type="EMBL" id="BLPF01000002">
    <property type="protein sequence ID" value="GFJ81373.1"/>
    <property type="molecule type" value="Genomic_DNA"/>
</dbReference>
<sequence>MNGEMNYDDRARTTLQRGELQRNDMLAMQALAPLSSSYLPWSTSAMRPSGVVAVLNEMFVNRRSFVVELGSGVSTFYIGRLLRQRGGHIWTVEHDERWADLLARELASEGLDDVVTVVHAPLVPVQSVWPDEEAAWYEQSALKEMTAGQPIDLLVVDGPPAYQAGYEHSRYPAGPFFASTFADDYAIVLDDIDRRGEQDIMERWESELDVTFERRLANGRIGIGRPGAAFTV</sequence>
<evidence type="ECO:0000313" key="1">
    <source>
        <dbReference type="EMBL" id="GFJ81373.1"/>
    </source>
</evidence>
<evidence type="ECO:0008006" key="3">
    <source>
        <dbReference type="Google" id="ProtNLM"/>
    </source>
</evidence>
<dbReference type="Gene3D" id="3.40.50.150">
    <property type="entry name" value="Vaccinia Virus protein VP39"/>
    <property type="match status" value="1"/>
</dbReference>
<gene>
    <name evidence="1" type="ORF">Phou_055530</name>
</gene>
<organism evidence="1 2">
    <name type="scientific">Phytohabitans houttuyneae</name>
    <dbReference type="NCBI Taxonomy" id="1076126"/>
    <lineage>
        <taxon>Bacteria</taxon>
        <taxon>Bacillati</taxon>
        <taxon>Actinomycetota</taxon>
        <taxon>Actinomycetes</taxon>
        <taxon>Micromonosporales</taxon>
        <taxon>Micromonosporaceae</taxon>
    </lineage>
</organism>
<keyword evidence="2" id="KW-1185">Reference proteome</keyword>
<protein>
    <recommendedName>
        <fullName evidence="3">O-methyltransferase</fullName>
    </recommendedName>
</protein>
<reference evidence="1 2" key="1">
    <citation type="submission" date="2020-03" db="EMBL/GenBank/DDBJ databases">
        <title>Whole genome shotgun sequence of Phytohabitans houttuyneae NBRC 108639.</title>
        <authorList>
            <person name="Komaki H."/>
            <person name="Tamura T."/>
        </authorList>
    </citation>
    <scope>NUCLEOTIDE SEQUENCE [LARGE SCALE GENOMIC DNA]</scope>
    <source>
        <strain evidence="1 2">NBRC 108639</strain>
    </source>
</reference>
<reference evidence="1 2" key="2">
    <citation type="submission" date="2020-03" db="EMBL/GenBank/DDBJ databases">
        <authorList>
            <person name="Ichikawa N."/>
            <person name="Kimura A."/>
            <person name="Kitahashi Y."/>
            <person name="Uohara A."/>
        </authorList>
    </citation>
    <scope>NUCLEOTIDE SEQUENCE [LARGE SCALE GENOMIC DNA]</scope>
    <source>
        <strain evidence="1 2">NBRC 108639</strain>
    </source>
</reference>
<dbReference type="Pfam" id="PF13578">
    <property type="entry name" value="Methyltransf_24"/>
    <property type="match status" value="1"/>
</dbReference>
<dbReference type="SUPFAM" id="SSF53335">
    <property type="entry name" value="S-adenosyl-L-methionine-dependent methyltransferases"/>
    <property type="match status" value="1"/>
</dbReference>
<accession>A0A6V8K841</accession>
<dbReference type="InterPro" id="IPR029063">
    <property type="entry name" value="SAM-dependent_MTases_sf"/>
</dbReference>
<name>A0A6V8K841_9ACTN</name>
<comment type="caution">
    <text evidence="1">The sequence shown here is derived from an EMBL/GenBank/DDBJ whole genome shotgun (WGS) entry which is preliminary data.</text>
</comment>
<dbReference type="Proteomes" id="UP000482800">
    <property type="component" value="Unassembled WGS sequence"/>
</dbReference>
<dbReference type="AlphaFoldDB" id="A0A6V8K841"/>
<evidence type="ECO:0000313" key="2">
    <source>
        <dbReference type="Proteomes" id="UP000482800"/>
    </source>
</evidence>